<name>A0A0F9F8B5_9ZZZZ</name>
<proteinExistence type="predicted"/>
<feature type="region of interest" description="Disordered" evidence="1">
    <location>
        <begin position="1"/>
        <end position="38"/>
    </location>
</feature>
<protein>
    <submittedName>
        <fullName evidence="2">Uncharacterized protein</fullName>
    </submittedName>
</protein>
<evidence type="ECO:0000313" key="2">
    <source>
        <dbReference type="EMBL" id="KKL47322.1"/>
    </source>
</evidence>
<reference evidence="2" key="1">
    <citation type="journal article" date="2015" name="Nature">
        <title>Complex archaea that bridge the gap between prokaryotes and eukaryotes.</title>
        <authorList>
            <person name="Spang A."/>
            <person name="Saw J.H."/>
            <person name="Jorgensen S.L."/>
            <person name="Zaremba-Niedzwiedzka K."/>
            <person name="Martijn J."/>
            <person name="Lind A.E."/>
            <person name="van Eijk R."/>
            <person name="Schleper C."/>
            <person name="Guy L."/>
            <person name="Ettema T.J."/>
        </authorList>
    </citation>
    <scope>NUCLEOTIDE SEQUENCE</scope>
</reference>
<evidence type="ECO:0000256" key="1">
    <source>
        <dbReference type="SAM" id="MobiDB-lite"/>
    </source>
</evidence>
<feature type="non-terminal residue" evidence="2">
    <location>
        <position position="1"/>
    </location>
</feature>
<gene>
    <name evidence="2" type="ORF">LCGC14_2336660</name>
</gene>
<dbReference type="EMBL" id="LAZR01033708">
    <property type="protein sequence ID" value="KKL47322.1"/>
    <property type="molecule type" value="Genomic_DNA"/>
</dbReference>
<organism evidence="2">
    <name type="scientific">marine sediment metagenome</name>
    <dbReference type="NCBI Taxonomy" id="412755"/>
    <lineage>
        <taxon>unclassified sequences</taxon>
        <taxon>metagenomes</taxon>
        <taxon>ecological metagenomes</taxon>
    </lineage>
</organism>
<comment type="caution">
    <text evidence="2">The sequence shown here is derived from an EMBL/GenBank/DDBJ whole genome shotgun (WGS) entry which is preliminary data.</text>
</comment>
<feature type="compositionally biased region" description="Low complexity" evidence="1">
    <location>
        <begin position="19"/>
        <end position="37"/>
    </location>
</feature>
<sequence>AGKLGGNPLLKQKVKQTVKQKTTPSSSSSSSPSPSNKKTFEAFWETYPKRSVRKAFAAWKTHKCNPITAIIIKSVKAYINSKPWKKDEGEFIPHPTTYLNEHRWDDEVEMPKIITQSTMKSGSSIVEQWKKDAEGGE</sequence>
<accession>A0A0F9F8B5</accession>
<dbReference type="AlphaFoldDB" id="A0A0F9F8B5"/>